<dbReference type="EMBL" id="FP236843">
    <property type="protein sequence ID" value="CAX60296.1"/>
    <property type="molecule type" value="Genomic_DNA"/>
</dbReference>
<sequence>MPKTRIFLGTLYTDHQALMVARQRLPAADYCRLCTGSETGD</sequence>
<name>D8MTY9_ERWBE</name>
<gene>
    <name evidence="1" type="ordered locus">EbC_27650</name>
</gene>
<proteinExistence type="predicted"/>
<reference evidence="1 2" key="1">
    <citation type="journal article" date="2010" name="BMC Genomics">
        <title>Genome comparison of the epiphytic bacteria Erwinia billingiae and E. tasmaniensis with the pear pathogen E. pyrifoliae.</title>
        <authorList>
            <person name="Kube M."/>
            <person name="Migdoll A.M."/>
            <person name="Gehring I."/>
            <person name="Heitmann K."/>
            <person name="Mayer Y."/>
            <person name="Kuhl H."/>
            <person name="Knaust F."/>
            <person name="Geider K."/>
            <person name="Reinhardt R."/>
        </authorList>
    </citation>
    <scope>NUCLEOTIDE SEQUENCE [LARGE SCALE GENOMIC DNA]</scope>
    <source>
        <strain evidence="1 2">Eb661</strain>
    </source>
</reference>
<dbReference type="GeneID" id="90514696"/>
<keyword evidence="2" id="KW-1185">Reference proteome</keyword>
<dbReference type="KEGG" id="ebi:EbC_27650"/>
<dbReference type="Proteomes" id="UP000008793">
    <property type="component" value="Chromosome"/>
</dbReference>
<evidence type="ECO:0000313" key="2">
    <source>
        <dbReference type="Proteomes" id="UP000008793"/>
    </source>
</evidence>
<dbReference type="AlphaFoldDB" id="D8MTY9"/>
<organism evidence="2">
    <name type="scientific">Erwinia billingiae (strain Eb661)</name>
    <dbReference type="NCBI Taxonomy" id="634500"/>
    <lineage>
        <taxon>Bacteria</taxon>
        <taxon>Pseudomonadati</taxon>
        <taxon>Pseudomonadota</taxon>
        <taxon>Gammaproteobacteria</taxon>
        <taxon>Enterobacterales</taxon>
        <taxon>Erwiniaceae</taxon>
        <taxon>Erwinia</taxon>
    </lineage>
</organism>
<protein>
    <submittedName>
        <fullName evidence="1">Uncharacterized protein</fullName>
    </submittedName>
</protein>
<accession>D8MTY9</accession>
<evidence type="ECO:0000313" key="1">
    <source>
        <dbReference type="EMBL" id="CAX60296.1"/>
    </source>
</evidence>
<dbReference type="RefSeq" id="WP_013202782.1">
    <property type="nucleotide sequence ID" value="NC_014306.1"/>
</dbReference>
<dbReference type="HOGENOM" id="CLU_3269771_0_0_6"/>